<dbReference type="EMBL" id="CP012672">
    <property type="protein sequence ID" value="AUX28171.1"/>
    <property type="molecule type" value="Genomic_DNA"/>
</dbReference>
<evidence type="ECO:0000313" key="1">
    <source>
        <dbReference type="EMBL" id="AUX28171.1"/>
    </source>
</evidence>
<sequence>MASGLVLELAYDDGGLFAATWRAGSWWLEVEVGEA</sequence>
<organism evidence="1 2">
    <name type="scientific">Sorangium cellulosum</name>
    <name type="common">Polyangium cellulosum</name>
    <dbReference type="NCBI Taxonomy" id="56"/>
    <lineage>
        <taxon>Bacteria</taxon>
        <taxon>Pseudomonadati</taxon>
        <taxon>Myxococcota</taxon>
        <taxon>Polyangia</taxon>
        <taxon>Polyangiales</taxon>
        <taxon>Polyangiaceae</taxon>
        <taxon>Sorangium</taxon>
    </lineage>
</organism>
<dbReference type="AlphaFoldDB" id="A0A4P2QFB8"/>
<gene>
    <name evidence="1" type="ORF">SOCE836_002390</name>
</gene>
<protein>
    <submittedName>
        <fullName evidence="1">Uncharacterized protein</fullName>
    </submittedName>
</protein>
<proteinExistence type="predicted"/>
<evidence type="ECO:0000313" key="2">
    <source>
        <dbReference type="Proteomes" id="UP000295497"/>
    </source>
</evidence>
<dbReference type="Proteomes" id="UP000295497">
    <property type="component" value="Chromosome"/>
</dbReference>
<accession>A0A4P2QFB8</accession>
<name>A0A4P2QFB8_SORCE</name>
<reference evidence="1 2" key="1">
    <citation type="submission" date="2015-09" db="EMBL/GenBank/DDBJ databases">
        <title>Sorangium comparison.</title>
        <authorList>
            <person name="Zaburannyi N."/>
            <person name="Bunk B."/>
            <person name="Overmann J."/>
            <person name="Mueller R."/>
        </authorList>
    </citation>
    <scope>NUCLEOTIDE SEQUENCE [LARGE SCALE GENOMIC DNA]</scope>
    <source>
        <strain evidence="1 2">So ce836</strain>
    </source>
</reference>